<reference evidence="2" key="1">
    <citation type="journal article" date="2018" name="Gigascience">
        <title>Genome assembly of the Pink Ipe (Handroanthus impetiginosus, Bignoniaceae), a highly valued, ecologically keystone Neotropical timber forest tree.</title>
        <authorList>
            <person name="Silva-Junior O.B."/>
            <person name="Grattapaglia D."/>
            <person name="Novaes E."/>
            <person name="Collevatti R.G."/>
        </authorList>
    </citation>
    <scope>NUCLEOTIDE SEQUENCE [LARGE SCALE GENOMIC DNA]</scope>
    <source>
        <strain evidence="2">cv. UFG-1</strain>
    </source>
</reference>
<protein>
    <submittedName>
        <fullName evidence="1">Uncharacterized protein</fullName>
    </submittedName>
</protein>
<evidence type="ECO:0000313" key="2">
    <source>
        <dbReference type="Proteomes" id="UP000231279"/>
    </source>
</evidence>
<name>A0A2G9H899_9LAMI</name>
<accession>A0A2G9H899</accession>
<dbReference type="AlphaFoldDB" id="A0A2G9H899"/>
<sequence length="66" mass="7562">MLASIHPPLPQTSCQLSHFCSRGSYVQALWDRRPHLIDLGSRLRGCSNFHDSTSKSRPQIYLFFLS</sequence>
<dbReference type="EMBL" id="NKXS01002423">
    <property type="protein sequence ID" value="PIN13713.1"/>
    <property type="molecule type" value="Genomic_DNA"/>
</dbReference>
<proteinExistence type="predicted"/>
<keyword evidence="2" id="KW-1185">Reference proteome</keyword>
<gene>
    <name evidence="1" type="ORF">CDL12_13663</name>
</gene>
<dbReference type="Proteomes" id="UP000231279">
    <property type="component" value="Unassembled WGS sequence"/>
</dbReference>
<organism evidence="1 2">
    <name type="scientific">Handroanthus impetiginosus</name>
    <dbReference type="NCBI Taxonomy" id="429701"/>
    <lineage>
        <taxon>Eukaryota</taxon>
        <taxon>Viridiplantae</taxon>
        <taxon>Streptophyta</taxon>
        <taxon>Embryophyta</taxon>
        <taxon>Tracheophyta</taxon>
        <taxon>Spermatophyta</taxon>
        <taxon>Magnoliopsida</taxon>
        <taxon>eudicotyledons</taxon>
        <taxon>Gunneridae</taxon>
        <taxon>Pentapetalae</taxon>
        <taxon>asterids</taxon>
        <taxon>lamiids</taxon>
        <taxon>Lamiales</taxon>
        <taxon>Bignoniaceae</taxon>
        <taxon>Crescentiina</taxon>
        <taxon>Tabebuia alliance</taxon>
        <taxon>Handroanthus</taxon>
    </lineage>
</organism>
<evidence type="ECO:0000313" key="1">
    <source>
        <dbReference type="EMBL" id="PIN13713.1"/>
    </source>
</evidence>
<comment type="caution">
    <text evidence="1">The sequence shown here is derived from an EMBL/GenBank/DDBJ whole genome shotgun (WGS) entry which is preliminary data.</text>
</comment>